<dbReference type="GO" id="GO:0140114">
    <property type="term" value="P:cellular detoxification of fluoride"/>
    <property type="evidence" value="ECO:0007669"/>
    <property type="project" value="UniProtKB-UniRule"/>
</dbReference>
<comment type="activity regulation">
    <text evidence="12">Na(+) is not transported, but it plays an essential structural role and its presence is essential for fluoride channel function.</text>
</comment>
<evidence type="ECO:0000256" key="12">
    <source>
        <dbReference type="HAMAP-Rule" id="MF_00454"/>
    </source>
</evidence>
<dbReference type="GO" id="GO:0005886">
    <property type="term" value="C:plasma membrane"/>
    <property type="evidence" value="ECO:0007669"/>
    <property type="project" value="UniProtKB-SubCell"/>
</dbReference>
<keyword evidence="2 12" id="KW-1003">Cell membrane</keyword>
<dbReference type="HAMAP" id="MF_00454">
    <property type="entry name" value="FluC"/>
    <property type="match status" value="1"/>
</dbReference>
<evidence type="ECO:0000256" key="1">
    <source>
        <dbReference type="ARBA" id="ARBA00004651"/>
    </source>
</evidence>
<proteinExistence type="inferred from homology"/>
<dbReference type="InterPro" id="IPR003691">
    <property type="entry name" value="FluC"/>
</dbReference>
<comment type="subcellular location">
    <subcellularLocation>
        <location evidence="1 12">Cell membrane</location>
        <topology evidence="1 12">Multi-pass membrane protein</topology>
    </subcellularLocation>
</comment>
<keyword evidence="4 12" id="KW-0812">Transmembrane</keyword>
<dbReference type="KEGG" id="ncu:F0U83_07555"/>
<keyword evidence="8 12" id="KW-0472">Membrane</keyword>
<dbReference type="OrthoDB" id="9806299at2"/>
<dbReference type="RefSeq" id="WP_138987187.1">
    <property type="nucleotide sequence ID" value="NZ_CP043869.1"/>
</dbReference>
<evidence type="ECO:0000256" key="8">
    <source>
        <dbReference type="ARBA" id="ARBA00023136"/>
    </source>
</evidence>
<dbReference type="Pfam" id="PF02537">
    <property type="entry name" value="CRCB"/>
    <property type="match status" value="1"/>
</dbReference>
<dbReference type="Proteomes" id="UP000324760">
    <property type="component" value="Chromosome"/>
</dbReference>
<name>A0A5P1RBB7_9GAMM</name>
<gene>
    <name evidence="12 13" type="primary">crcB</name>
    <name evidence="12" type="synonym">fluC</name>
    <name evidence="13" type="ORF">F0U83_07555</name>
</gene>
<feature type="transmembrane region" description="Helical" evidence="12">
    <location>
        <begin position="67"/>
        <end position="89"/>
    </location>
</feature>
<dbReference type="GO" id="GO:0046872">
    <property type="term" value="F:metal ion binding"/>
    <property type="evidence" value="ECO:0007669"/>
    <property type="project" value="UniProtKB-KW"/>
</dbReference>
<dbReference type="PANTHER" id="PTHR28259">
    <property type="entry name" value="FLUORIDE EXPORT PROTEIN 1-RELATED"/>
    <property type="match status" value="1"/>
</dbReference>
<dbReference type="EMBL" id="CP043869">
    <property type="protein sequence ID" value="QEQ96576.1"/>
    <property type="molecule type" value="Genomic_DNA"/>
</dbReference>
<feature type="transmembrane region" description="Helical" evidence="12">
    <location>
        <begin position="95"/>
        <end position="119"/>
    </location>
</feature>
<evidence type="ECO:0000256" key="9">
    <source>
        <dbReference type="ARBA" id="ARBA00023303"/>
    </source>
</evidence>
<feature type="transmembrane region" description="Helical" evidence="12">
    <location>
        <begin position="33"/>
        <end position="55"/>
    </location>
</feature>
<keyword evidence="5 12" id="KW-1133">Transmembrane helix</keyword>
<keyword evidence="7 12" id="KW-0406">Ion transport</keyword>
<keyword evidence="6 12" id="KW-0915">Sodium</keyword>
<accession>A0A5P1RBB7</accession>
<dbReference type="NCBIfam" id="TIGR00494">
    <property type="entry name" value="crcB"/>
    <property type="match status" value="1"/>
</dbReference>
<feature type="binding site" evidence="12">
    <location>
        <position position="77"/>
    </location>
    <ligand>
        <name>Na(+)</name>
        <dbReference type="ChEBI" id="CHEBI:29101"/>
        <note>structural</note>
    </ligand>
</feature>
<comment type="similarity">
    <text evidence="10 12">Belongs to the fluoride channel Fluc/FEX (TC 1.A.43) family.</text>
</comment>
<keyword evidence="3" id="KW-0997">Cell inner membrane</keyword>
<evidence type="ECO:0000256" key="6">
    <source>
        <dbReference type="ARBA" id="ARBA00023053"/>
    </source>
</evidence>
<evidence type="ECO:0000256" key="5">
    <source>
        <dbReference type="ARBA" id="ARBA00022989"/>
    </source>
</evidence>
<comment type="catalytic activity">
    <reaction evidence="11">
        <text>fluoride(in) = fluoride(out)</text>
        <dbReference type="Rhea" id="RHEA:76159"/>
        <dbReference type="ChEBI" id="CHEBI:17051"/>
    </reaction>
    <physiologicalReaction direction="left-to-right" evidence="11">
        <dbReference type="Rhea" id="RHEA:76160"/>
    </physiologicalReaction>
</comment>
<keyword evidence="12" id="KW-0479">Metal-binding</keyword>
<dbReference type="GO" id="GO:0062054">
    <property type="term" value="F:fluoride channel activity"/>
    <property type="evidence" value="ECO:0007669"/>
    <property type="project" value="UniProtKB-UniRule"/>
</dbReference>
<keyword evidence="12" id="KW-0813">Transport</keyword>
<keyword evidence="14" id="KW-1185">Reference proteome</keyword>
<evidence type="ECO:0000313" key="13">
    <source>
        <dbReference type="EMBL" id="QEQ96576.1"/>
    </source>
</evidence>
<sequence>MQTVLAVAAGGALGAMSRYWLAAVLNDKADKLPIGTLTCNVVGSLIMGVLFVLIMEKAKLSPELRPLLMVGFLGAFTTFSSFSLETVALLQEGHIMSALIYVLLSVLMCIAALSAGIWFTRLF</sequence>
<dbReference type="PANTHER" id="PTHR28259:SF1">
    <property type="entry name" value="FLUORIDE EXPORT PROTEIN 1-RELATED"/>
    <property type="match status" value="1"/>
</dbReference>
<evidence type="ECO:0000256" key="11">
    <source>
        <dbReference type="ARBA" id="ARBA00035585"/>
    </source>
</evidence>
<evidence type="ECO:0000256" key="2">
    <source>
        <dbReference type="ARBA" id="ARBA00022475"/>
    </source>
</evidence>
<dbReference type="AlphaFoldDB" id="A0A5P1RBB7"/>
<comment type="function">
    <text evidence="12">Fluoride-specific ion channel. Important for reducing fluoride concentration in the cell, thus reducing its toxicity.</text>
</comment>
<reference evidence="13 14" key="1">
    <citation type="journal article" date="2019" name="Biochem. Eng. J.">
        <title>Metabolic engineering of the marine bacteria Neptunomonas concharum for the production of acetoin and meso-2,3-butanediol from acetate.</title>
        <authorList>
            <person name="Li W."/>
            <person name="Pu N."/>
            <person name="Liu C.-X."/>
            <person name="Yuan Q.-P."/>
            <person name="Li Z.-J."/>
        </authorList>
    </citation>
    <scope>NUCLEOTIDE SEQUENCE [LARGE SCALE GENOMIC DNA]</scope>
    <source>
        <strain evidence="13 14">JCM17730</strain>
    </source>
</reference>
<organism evidence="13 14">
    <name type="scientific">Neptunomonas concharum</name>
    <dbReference type="NCBI Taxonomy" id="1031538"/>
    <lineage>
        <taxon>Bacteria</taxon>
        <taxon>Pseudomonadati</taxon>
        <taxon>Pseudomonadota</taxon>
        <taxon>Gammaproteobacteria</taxon>
        <taxon>Oceanospirillales</taxon>
        <taxon>Oceanospirillaceae</taxon>
        <taxon>Neptunomonas</taxon>
    </lineage>
</organism>
<evidence type="ECO:0000256" key="4">
    <source>
        <dbReference type="ARBA" id="ARBA00022692"/>
    </source>
</evidence>
<evidence type="ECO:0000256" key="3">
    <source>
        <dbReference type="ARBA" id="ARBA00022519"/>
    </source>
</evidence>
<feature type="binding site" evidence="12">
    <location>
        <position position="74"/>
    </location>
    <ligand>
        <name>Na(+)</name>
        <dbReference type="ChEBI" id="CHEBI:29101"/>
        <note>structural</note>
    </ligand>
</feature>
<evidence type="ECO:0000313" key="14">
    <source>
        <dbReference type="Proteomes" id="UP000324760"/>
    </source>
</evidence>
<evidence type="ECO:0000256" key="7">
    <source>
        <dbReference type="ARBA" id="ARBA00023065"/>
    </source>
</evidence>
<keyword evidence="9 12" id="KW-0407">Ion channel</keyword>
<evidence type="ECO:0000256" key="10">
    <source>
        <dbReference type="ARBA" id="ARBA00035120"/>
    </source>
</evidence>
<protein>
    <recommendedName>
        <fullName evidence="12">Fluoride-specific ion channel FluC</fullName>
    </recommendedName>
</protein>